<dbReference type="PANTHER" id="PTHR19877:SF13">
    <property type="entry name" value="SERINE-THREONINE KINASE RECEPTOR-ASSOCIATED PROTEIN"/>
    <property type="match status" value="1"/>
</dbReference>
<organism evidence="4 5">
    <name type="scientific">Phytophthora pseudosyringae</name>
    <dbReference type="NCBI Taxonomy" id="221518"/>
    <lineage>
        <taxon>Eukaryota</taxon>
        <taxon>Sar</taxon>
        <taxon>Stramenopiles</taxon>
        <taxon>Oomycota</taxon>
        <taxon>Peronosporomycetes</taxon>
        <taxon>Peronosporales</taxon>
        <taxon>Peronosporaceae</taxon>
        <taxon>Phytophthora</taxon>
    </lineage>
</organism>
<accession>A0A8T1VU97</accession>
<feature type="repeat" description="WD" evidence="3">
    <location>
        <begin position="112"/>
        <end position="153"/>
    </location>
</feature>
<dbReference type="EMBL" id="JAGDFM010000145">
    <property type="protein sequence ID" value="KAG7384516.1"/>
    <property type="molecule type" value="Genomic_DNA"/>
</dbReference>
<keyword evidence="5" id="KW-1185">Reference proteome</keyword>
<protein>
    <recommendedName>
        <fullName evidence="6">Serine-threonine kinase receptor-associated protein</fullName>
    </recommendedName>
</protein>
<dbReference type="Proteomes" id="UP000694044">
    <property type="component" value="Unassembled WGS sequence"/>
</dbReference>
<reference evidence="4" key="1">
    <citation type="submission" date="2021-02" db="EMBL/GenBank/DDBJ databases">
        <authorList>
            <person name="Palmer J.M."/>
        </authorList>
    </citation>
    <scope>NUCLEOTIDE SEQUENCE</scope>
    <source>
        <strain evidence="4">SCRP734</strain>
    </source>
</reference>
<feature type="repeat" description="WD" evidence="3">
    <location>
        <begin position="340"/>
        <end position="381"/>
    </location>
</feature>
<evidence type="ECO:0000256" key="1">
    <source>
        <dbReference type="ARBA" id="ARBA00022574"/>
    </source>
</evidence>
<dbReference type="PROSITE" id="PS50294">
    <property type="entry name" value="WD_REPEATS_REGION"/>
    <property type="match status" value="2"/>
</dbReference>
<dbReference type="GO" id="GO:0000387">
    <property type="term" value="P:spliceosomal snRNP assembly"/>
    <property type="evidence" value="ECO:0007669"/>
    <property type="project" value="TreeGrafter"/>
</dbReference>
<dbReference type="AlphaFoldDB" id="A0A8T1VU97"/>
<evidence type="ECO:0000313" key="4">
    <source>
        <dbReference type="EMBL" id="KAG7384516.1"/>
    </source>
</evidence>
<evidence type="ECO:0000313" key="5">
    <source>
        <dbReference type="Proteomes" id="UP000694044"/>
    </source>
</evidence>
<dbReference type="GO" id="GO:0032797">
    <property type="term" value="C:SMN complex"/>
    <property type="evidence" value="ECO:0007669"/>
    <property type="project" value="TreeGrafter"/>
</dbReference>
<dbReference type="PANTHER" id="PTHR19877">
    <property type="entry name" value="EUKARYOTIC TRANSLATION INITIATION FACTOR 3 SUBUNIT I"/>
    <property type="match status" value="1"/>
</dbReference>
<dbReference type="PROSITE" id="PS50082">
    <property type="entry name" value="WD_REPEATS_2"/>
    <property type="match status" value="3"/>
</dbReference>
<sequence>MSPEDSRNIAPVRATFPLSYDTRGCFARARSIFSIPVSQTHFPIANDPPAAMSSPASPPSPAALRQIPIVCPGHSRPLAELHYSRSNLLISACHDKLPMLRHGASGDWIGTFEGHKGAVWSAKLDREAEFAATGSADFSAKIWDALTGDVVATLEHKHVVKSVAFSADGARLLTAGHEKLLRVFDVLGVKEQLQTYKAEGRTGIVVLPPPPMAEMRTAQQIRKVVVLSDRLAATGEVDGTVTIWNLDTYTQQRQLKVDADVMDMEASRDGQVLTVAAGKQVYFYDVSKDFALLHAFPMPISFAEEGGASLHPTENKFVAGGSDTWVRVFDFGTGKLLETHKGHHGPVRCLRYSPSGDSFATGSEDGTVRIWQNDSKSAAATSVADTAASST</sequence>
<dbReference type="Pfam" id="PF00400">
    <property type="entry name" value="WD40"/>
    <property type="match status" value="3"/>
</dbReference>
<feature type="repeat" description="WD" evidence="3">
    <location>
        <begin position="153"/>
        <end position="186"/>
    </location>
</feature>
<proteinExistence type="predicted"/>
<dbReference type="InterPro" id="IPR001680">
    <property type="entry name" value="WD40_rpt"/>
</dbReference>
<keyword evidence="1 3" id="KW-0853">WD repeat</keyword>
<dbReference type="GO" id="GO:0003723">
    <property type="term" value="F:RNA binding"/>
    <property type="evidence" value="ECO:0007669"/>
    <property type="project" value="TreeGrafter"/>
</dbReference>
<dbReference type="SMART" id="SM00320">
    <property type="entry name" value="WD40"/>
    <property type="match status" value="7"/>
</dbReference>
<name>A0A8T1VU97_9STRA</name>
<comment type="caution">
    <text evidence="4">The sequence shown here is derived from an EMBL/GenBank/DDBJ whole genome shotgun (WGS) entry which is preliminary data.</text>
</comment>
<dbReference type="CDD" id="cd00200">
    <property type="entry name" value="WD40"/>
    <property type="match status" value="1"/>
</dbReference>
<gene>
    <name evidence="4" type="ORF">PHYPSEUDO_002504</name>
</gene>
<evidence type="ECO:0000256" key="2">
    <source>
        <dbReference type="ARBA" id="ARBA00022737"/>
    </source>
</evidence>
<evidence type="ECO:0000256" key="3">
    <source>
        <dbReference type="PROSITE-ProRule" id="PRU00221"/>
    </source>
</evidence>
<dbReference type="OrthoDB" id="200206at2759"/>
<evidence type="ECO:0008006" key="6">
    <source>
        <dbReference type="Google" id="ProtNLM"/>
    </source>
</evidence>
<keyword evidence="2" id="KW-0677">Repeat</keyword>